<proteinExistence type="predicted"/>
<reference evidence="3" key="1">
    <citation type="submission" date="2016-06" db="UniProtKB">
        <authorList>
            <consortium name="WormBaseParasite"/>
        </authorList>
    </citation>
    <scope>IDENTIFICATION</scope>
</reference>
<reference evidence="1 2" key="2">
    <citation type="submission" date="2018-11" db="EMBL/GenBank/DDBJ databases">
        <authorList>
            <consortium name="Pathogen Informatics"/>
        </authorList>
    </citation>
    <scope>NUCLEOTIDE SEQUENCE [LARGE SCALE GENOMIC DNA]</scope>
    <source>
        <strain evidence="1">Dakar</strain>
        <strain evidence="2">Dakar, Senegal</strain>
    </source>
</reference>
<dbReference type="Proteomes" id="UP000279833">
    <property type="component" value="Unassembled WGS sequence"/>
</dbReference>
<evidence type="ECO:0000313" key="2">
    <source>
        <dbReference type="Proteomes" id="UP000279833"/>
    </source>
</evidence>
<accession>A0A183KTW5</accession>
<dbReference type="EMBL" id="UZAK01041101">
    <property type="protein sequence ID" value="VDP65987.1"/>
    <property type="molecule type" value="Genomic_DNA"/>
</dbReference>
<protein>
    <submittedName>
        <fullName evidence="3">Myosin motor domain-containing protein</fullName>
    </submittedName>
</protein>
<organism evidence="3">
    <name type="scientific">Schistosoma curassoni</name>
    <dbReference type="NCBI Taxonomy" id="6186"/>
    <lineage>
        <taxon>Eukaryota</taxon>
        <taxon>Metazoa</taxon>
        <taxon>Spiralia</taxon>
        <taxon>Lophotrochozoa</taxon>
        <taxon>Platyhelminthes</taxon>
        <taxon>Trematoda</taxon>
        <taxon>Digenea</taxon>
        <taxon>Strigeidida</taxon>
        <taxon>Schistosomatoidea</taxon>
        <taxon>Schistosomatidae</taxon>
        <taxon>Schistosoma</taxon>
    </lineage>
</organism>
<dbReference type="AlphaFoldDB" id="A0A183KTW5"/>
<dbReference type="WBParaSite" id="SCUD_0001850801-mRNA-1">
    <property type="protein sequence ID" value="SCUD_0001850801-mRNA-1"/>
    <property type="gene ID" value="SCUD_0001850801"/>
</dbReference>
<evidence type="ECO:0000313" key="1">
    <source>
        <dbReference type="EMBL" id="VDP65987.1"/>
    </source>
</evidence>
<name>A0A183KTW5_9TREM</name>
<sequence>MGPAKSEIIAGTAPERYPEVARYENYAHLTT</sequence>
<gene>
    <name evidence="1" type="ORF">SCUD_LOCUS18505</name>
</gene>
<evidence type="ECO:0000313" key="3">
    <source>
        <dbReference type="WBParaSite" id="SCUD_0001850801-mRNA-1"/>
    </source>
</evidence>
<keyword evidence="2" id="KW-1185">Reference proteome</keyword>